<gene>
    <name evidence="10" type="ORF">BA062_34695</name>
</gene>
<dbReference type="Pfam" id="PF00175">
    <property type="entry name" value="NAD_binding_1"/>
    <property type="match status" value="1"/>
</dbReference>
<name>A0A318LHE6_9PSEU</name>
<dbReference type="InterPro" id="IPR017938">
    <property type="entry name" value="Riboflavin_synthase-like_b-brl"/>
</dbReference>
<dbReference type="GO" id="GO:0046872">
    <property type="term" value="F:metal ion binding"/>
    <property type="evidence" value="ECO:0007669"/>
    <property type="project" value="UniProtKB-KW"/>
</dbReference>
<dbReference type="InterPro" id="IPR050415">
    <property type="entry name" value="MRET"/>
</dbReference>
<dbReference type="PROSITE" id="PS51085">
    <property type="entry name" value="2FE2S_FER_2"/>
    <property type="match status" value="1"/>
</dbReference>
<comment type="cofactor">
    <cofactor evidence="1">
        <name>FAD</name>
        <dbReference type="ChEBI" id="CHEBI:57692"/>
    </cofactor>
</comment>
<dbReference type="PROSITE" id="PS51384">
    <property type="entry name" value="FAD_FR"/>
    <property type="match status" value="1"/>
</dbReference>
<dbReference type="Gene3D" id="3.40.50.80">
    <property type="entry name" value="Nucleotide-binding domain of ferredoxin-NADP reductase (FNR) module"/>
    <property type="match status" value="1"/>
</dbReference>
<evidence type="ECO:0000256" key="5">
    <source>
        <dbReference type="ARBA" id="ARBA00023002"/>
    </source>
</evidence>
<evidence type="ECO:0000256" key="1">
    <source>
        <dbReference type="ARBA" id="ARBA00001974"/>
    </source>
</evidence>
<keyword evidence="5" id="KW-0560">Oxidoreductase</keyword>
<dbReference type="GO" id="GO:0016491">
    <property type="term" value="F:oxidoreductase activity"/>
    <property type="evidence" value="ECO:0007669"/>
    <property type="project" value="UniProtKB-KW"/>
</dbReference>
<keyword evidence="3" id="KW-0001">2Fe-2S</keyword>
<dbReference type="PROSITE" id="PS00197">
    <property type="entry name" value="2FE2S_FER_1"/>
    <property type="match status" value="1"/>
</dbReference>
<dbReference type="InterPro" id="IPR012675">
    <property type="entry name" value="Beta-grasp_dom_sf"/>
</dbReference>
<keyword evidence="6" id="KW-0408">Iron</keyword>
<keyword evidence="11" id="KW-1185">Reference proteome</keyword>
<dbReference type="InterPro" id="IPR001433">
    <property type="entry name" value="OxRdtase_FAD/NAD-bd"/>
</dbReference>
<evidence type="ECO:0000256" key="6">
    <source>
        <dbReference type="ARBA" id="ARBA00023004"/>
    </source>
</evidence>
<organism evidence="10 11">
    <name type="scientific">Prauserella flavalba</name>
    <dbReference type="NCBI Taxonomy" id="1477506"/>
    <lineage>
        <taxon>Bacteria</taxon>
        <taxon>Bacillati</taxon>
        <taxon>Actinomycetota</taxon>
        <taxon>Actinomycetes</taxon>
        <taxon>Pseudonocardiales</taxon>
        <taxon>Pseudonocardiaceae</taxon>
        <taxon>Prauserella</taxon>
    </lineage>
</organism>
<evidence type="ECO:0000256" key="4">
    <source>
        <dbReference type="ARBA" id="ARBA00022723"/>
    </source>
</evidence>
<dbReference type="EMBL" id="MASU01000019">
    <property type="protein sequence ID" value="PXY18753.1"/>
    <property type="molecule type" value="Genomic_DNA"/>
</dbReference>
<dbReference type="InterPro" id="IPR036010">
    <property type="entry name" value="2Fe-2S_ferredoxin-like_sf"/>
</dbReference>
<comment type="caution">
    <text evidence="10">The sequence shown here is derived from an EMBL/GenBank/DDBJ whole genome shotgun (WGS) entry which is preliminary data.</text>
</comment>
<evidence type="ECO:0000256" key="7">
    <source>
        <dbReference type="ARBA" id="ARBA00023014"/>
    </source>
</evidence>
<dbReference type="GO" id="GO:0051537">
    <property type="term" value="F:2 iron, 2 sulfur cluster binding"/>
    <property type="evidence" value="ECO:0007669"/>
    <property type="project" value="UniProtKB-KW"/>
</dbReference>
<dbReference type="InterPro" id="IPR006058">
    <property type="entry name" value="2Fe2S_fd_BS"/>
</dbReference>
<dbReference type="OrthoDB" id="3807506at2"/>
<evidence type="ECO:0000259" key="8">
    <source>
        <dbReference type="PROSITE" id="PS51085"/>
    </source>
</evidence>
<dbReference type="InterPro" id="IPR001041">
    <property type="entry name" value="2Fe-2S_ferredoxin-type"/>
</dbReference>
<dbReference type="CDD" id="cd06185">
    <property type="entry name" value="PDR_like"/>
    <property type="match status" value="1"/>
</dbReference>
<sequence length="330" mass="36147">MTQLSELTAGIPEPHSSASSELPVVVSQLRWEAEGVVSLRLRSRTGELLPRWEPGAHVDLILPTGIERQYSLCGPIEDRSSYQLGVRRERTSRGGSEYVHAFLRPGQPLLLKGPRSNFGFRRAAAYLFIAGGIGITPILPMVRQAQYWGAEWQLLYGGHTADSMPFLDELREFGSRVRAYPSDTVGRIPLAEVVAQVRPDLKIFACGPESLISALNEATAHWPAGSVHVERFKPRPRVRTEDKPFDVVCAASGRTVEVPAGRSILTALEEAGIRSAASCRSGLCGSCETAVLEGVPDHRDEILAENDRAAGDRMFICVSRARTPRLVLDL</sequence>
<dbReference type="Pfam" id="PF00111">
    <property type="entry name" value="Fer2"/>
    <property type="match status" value="1"/>
</dbReference>
<evidence type="ECO:0000313" key="11">
    <source>
        <dbReference type="Proteomes" id="UP000247892"/>
    </source>
</evidence>
<dbReference type="SUPFAM" id="SSF63380">
    <property type="entry name" value="Riboflavin synthase domain-like"/>
    <property type="match status" value="1"/>
</dbReference>
<dbReference type="PANTHER" id="PTHR47354">
    <property type="entry name" value="NADH OXIDOREDUCTASE HCR"/>
    <property type="match status" value="1"/>
</dbReference>
<dbReference type="InterPro" id="IPR017927">
    <property type="entry name" value="FAD-bd_FR_type"/>
</dbReference>
<feature type="domain" description="FAD-binding FR-type" evidence="9">
    <location>
        <begin position="19"/>
        <end position="121"/>
    </location>
</feature>
<dbReference type="SUPFAM" id="SSF52343">
    <property type="entry name" value="Ferredoxin reductase-like, C-terminal NADP-linked domain"/>
    <property type="match status" value="1"/>
</dbReference>
<dbReference type="SUPFAM" id="SSF54292">
    <property type="entry name" value="2Fe-2S ferredoxin-like"/>
    <property type="match status" value="1"/>
</dbReference>
<dbReference type="RefSeq" id="WP_110343484.1">
    <property type="nucleotide sequence ID" value="NZ_JBHVKT010000003.1"/>
</dbReference>
<dbReference type="PRINTS" id="PR00409">
    <property type="entry name" value="PHDIOXRDTASE"/>
</dbReference>
<keyword evidence="4" id="KW-0479">Metal-binding</keyword>
<dbReference type="InterPro" id="IPR039261">
    <property type="entry name" value="FNR_nucleotide-bd"/>
</dbReference>
<dbReference type="Gene3D" id="2.40.30.10">
    <property type="entry name" value="Translation factors"/>
    <property type="match status" value="1"/>
</dbReference>
<dbReference type="Gene3D" id="3.10.20.30">
    <property type="match status" value="1"/>
</dbReference>
<keyword evidence="2" id="KW-0285">Flavoprotein</keyword>
<evidence type="ECO:0000259" key="9">
    <source>
        <dbReference type="PROSITE" id="PS51384"/>
    </source>
</evidence>
<dbReference type="CDD" id="cd00207">
    <property type="entry name" value="fer2"/>
    <property type="match status" value="1"/>
</dbReference>
<feature type="domain" description="2Fe-2S ferredoxin-type" evidence="8">
    <location>
        <begin position="236"/>
        <end position="330"/>
    </location>
</feature>
<dbReference type="Proteomes" id="UP000247892">
    <property type="component" value="Unassembled WGS sequence"/>
</dbReference>
<reference evidence="10 11" key="1">
    <citation type="submission" date="2016-07" db="EMBL/GenBank/DDBJ databases">
        <title>Draft genome sequence of Prauserella sp. YIM 121212, isolated from alkaline soil.</title>
        <authorList>
            <person name="Ruckert C."/>
            <person name="Albersmeier A."/>
            <person name="Jiang C.-L."/>
            <person name="Jiang Y."/>
            <person name="Kalinowski J."/>
            <person name="Schneider O."/>
            <person name="Winkler A."/>
            <person name="Zotchev S.B."/>
        </authorList>
    </citation>
    <scope>NUCLEOTIDE SEQUENCE [LARGE SCALE GENOMIC DNA]</scope>
    <source>
        <strain evidence="10 11">YIM 121212</strain>
    </source>
</reference>
<dbReference type="PANTHER" id="PTHR47354:SF1">
    <property type="entry name" value="CARNITINE MONOOXYGENASE REDUCTASE SUBUNIT"/>
    <property type="match status" value="1"/>
</dbReference>
<proteinExistence type="predicted"/>
<evidence type="ECO:0000256" key="3">
    <source>
        <dbReference type="ARBA" id="ARBA00022714"/>
    </source>
</evidence>
<keyword evidence="7" id="KW-0411">Iron-sulfur</keyword>
<accession>A0A318LHE6</accession>
<protein>
    <submittedName>
        <fullName evidence="10">Oxidoreductase</fullName>
    </submittedName>
</protein>
<evidence type="ECO:0000313" key="10">
    <source>
        <dbReference type="EMBL" id="PXY18753.1"/>
    </source>
</evidence>
<dbReference type="AlphaFoldDB" id="A0A318LHE6"/>
<evidence type="ECO:0000256" key="2">
    <source>
        <dbReference type="ARBA" id="ARBA00022630"/>
    </source>
</evidence>